<feature type="transmembrane region" description="Helical" evidence="6">
    <location>
        <begin position="351"/>
        <end position="372"/>
    </location>
</feature>
<comment type="subcellular location">
    <subcellularLocation>
        <location evidence="1">Cell membrane</location>
        <topology evidence="1">Multi-pass membrane protein</topology>
    </subcellularLocation>
</comment>
<dbReference type="EMBL" id="JBICZW010000015">
    <property type="protein sequence ID" value="MFG3191779.1"/>
    <property type="molecule type" value="Genomic_DNA"/>
</dbReference>
<keyword evidence="5 6" id="KW-0472">Membrane</keyword>
<dbReference type="CDD" id="cd06173">
    <property type="entry name" value="MFS_MefA_like"/>
    <property type="match status" value="1"/>
</dbReference>
<evidence type="ECO:0000313" key="8">
    <source>
        <dbReference type="Proteomes" id="UP001604282"/>
    </source>
</evidence>
<dbReference type="InterPro" id="IPR036259">
    <property type="entry name" value="MFS_trans_sf"/>
</dbReference>
<name>A0ABW7BW90_9ACTN</name>
<dbReference type="Gene3D" id="1.20.1250.20">
    <property type="entry name" value="MFS general substrate transporter like domains"/>
    <property type="match status" value="1"/>
</dbReference>
<dbReference type="PANTHER" id="PTHR23513:SF6">
    <property type="entry name" value="MAJOR FACILITATOR SUPERFAMILY ASSOCIATED DOMAIN-CONTAINING PROTEIN"/>
    <property type="match status" value="1"/>
</dbReference>
<evidence type="ECO:0000313" key="7">
    <source>
        <dbReference type="EMBL" id="MFG3191779.1"/>
    </source>
</evidence>
<reference evidence="7 8" key="1">
    <citation type="submission" date="2024-10" db="EMBL/GenBank/DDBJ databases">
        <title>The Natural Products Discovery Center: Release of the First 8490 Sequenced Strains for Exploring Actinobacteria Biosynthetic Diversity.</title>
        <authorList>
            <person name="Kalkreuter E."/>
            <person name="Kautsar S.A."/>
            <person name="Yang D."/>
            <person name="Bader C.D."/>
            <person name="Teijaro C.N."/>
            <person name="Fluegel L."/>
            <person name="Davis C.M."/>
            <person name="Simpson J.R."/>
            <person name="Lauterbach L."/>
            <person name="Steele A.D."/>
            <person name="Gui C."/>
            <person name="Meng S."/>
            <person name="Li G."/>
            <person name="Viehrig K."/>
            <person name="Ye F."/>
            <person name="Su P."/>
            <person name="Kiefer A.F."/>
            <person name="Nichols A."/>
            <person name="Cepeda A.J."/>
            <person name="Yan W."/>
            <person name="Fan B."/>
            <person name="Jiang Y."/>
            <person name="Adhikari A."/>
            <person name="Zheng C.-J."/>
            <person name="Schuster L."/>
            <person name="Cowan T.M."/>
            <person name="Smanski M.J."/>
            <person name="Chevrette M.G."/>
            <person name="De Carvalho L.P.S."/>
            <person name="Shen B."/>
        </authorList>
    </citation>
    <scope>NUCLEOTIDE SEQUENCE [LARGE SCALE GENOMIC DNA]</scope>
    <source>
        <strain evidence="7 8">NPDC048229</strain>
    </source>
</reference>
<feature type="transmembrane region" description="Helical" evidence="6">
    <location>
        <begin position="12"/>
        <end position="39"/>
    </location>
</feature>
<feature type="transmembrane region" description="Helical" evidence="6">
    <location>
        <begin position="45"/>
        <end position="65"/>
    </location>
</feature>
<feature type="transmembrane region" description="Helical" evidence="6">
    <location>
        <begin position="100"/>
        <end position="120"/>
    </location>
</feature>
<dbReference type="PANTHER" id="PTHR23513">
    <property type="entry name" value="INTEGRAL MEMBRANE EFFLUX PROTEIN-RELATED"/>
    <property type="match status" value="1"/>
</dbReference>
<protein>
    <submittedName>
        <fullName evidence="7">MFS transporter</fullName>
    </submittedName>
</protein>
<evidence type="ECO:0000256" key="1">
    <source>
        <dbReference type="ARBA" id="ARBA00004651"/>
    </source>
</evidence>
<proteinExistence type="predicted"/>
<dbReference type="Pfam" id="PF07690">
    <property type="entry name" value="MFS_1"/>
    <property type="match status" value="1"/>
</dbReference>
<comment type="caution">
    <text evidence="7">The sequence shown here is derived from an EMBL/GenBank/DDBJ whole genome shotgun (WGS) entry which is preliminary data.</text>
</comment>
<feature type="transmembrane region" description="Helical" evidence="6">
    <location>
        <begin position="378"/>
        <end position="396"/>
    </location>
</feature>
<evidence type="ECO:0000256" key="2">
    <source>
        <dbReference type="ARBA" id="ARBA00022475"/>
    </source>
</evidence>
<sequence>MAGRKALGRGFGRLWAAYAVSTYGTWLGFGAFPLLAVVVLDSGPAQVAALAATGRAVGAVLAVPLGPWVEFRRKRPVMVATDLVRFGALASVPVSYLLGWLGFVQLLVVSVVVAAADIAFRAASGAFLKGLVPPEDLLVANSRFEATNWTASMAGPPLGGAAVGLLGPVTTILADAVSHLLSALGIRSIGGTEPEPARREGGRTRAGDLFEGWRHILRHPVLRPLFLNAIAVNGLIMASEPLLAVLLLRDLGLSPWQYGLVFAAPCAGGLAGSRLAPRLAARFGDGRVLRVAGVLRSCWSLGLAFVPSGTAGMVVVMGLQLGLVASCGVFNPVLATHRLRHTDPGRLSRTLAAWSVSASLSIAATTALWGLLAAVTGPRTALAAAGVLLLATPLLLRGGALRADAGEPALRS</sequence>
<feature type="transmembrane region" description="Helical" evidence="6">
    <location>
        <begin position="225"/>
        <end position="249"/>
    </location>
</feature>
<dbReference type="InterPro" id="IPR011701">
    <property type="entry name" value="MFS"/>
</dbReference>
<keyword evidence="8" id="KW-1185">Reference proteome</keyword>
<accession>A0ABW7BW90</accession>
<dbReference type="SUPFAM" id="SSF103473">
    <property type="entry name" value="MFS general substrate transporter"/>
    <property type="match status" value="1"/>
</dbReference>
<keyword evidence="2" id="KW-1003">Cell membrane</keyword>
<keyword evidence="3 6" id="KW-0812">Transmembrane</keyword>
<organism evidence="7 8">
    <name type="scientific">Streptomyces omiyaensis</name>
    <dbReference type="NCBI Taxonomy" id="68247"/>
    <lineage>
        <taxon>Bacteria</taxon>
        <taxon>Bacillati</taxon>
        <taxon>Actinomycetota</taxon>
        <taxon>Actinomycetes</taxon>
        <taxon>Kitasatosporales</taxon>
        <taxon>Streptomycetaceae</taxon>
        <taxon>Streptomyces</taxon>
    </lineage>
</organism>
<evidence type="ECO:0000256" key="5">
    <source>
        <dbReference type="ARBA" id="ARBA00023136"/>
    </source>
</evidence>
<evidence type="ECO:0000256" key="3">
    <source>
        <dbReference type="ARBA" id="ARBA00022692"/>
    </source>
</evidence>
<dbReference type="Proteomes" id="UP001604282">
    <property type="component" value="Unassembled WGS sequence"/>
</dbReference>
<keyword evidence="4 6" id="KW-1133">Transmembrane helix</keyword>
<gene>
    <name evidence="7" type="ORF">ACGFYS_22895</name>
</gene>
<evidence type="ECO:0000256" key="6">
    <source>
        <dbReference type="SAM" id="Phobius"/>
    </source>
</evidence>
<dbReference type="RefSeq" id="WP_392883596.1">
    <property type="nucleotide sequence ID" value="NZ_JBICZW010000015.1"/>
</dbReference>
<evidence type="ECO:0000256" key="4">
    <source>
        <dbReference type="ARBA" id="ARBA00022989"/>
    </source>
</evidence>
<feature type="transmembrane region" description="Helical" evidence="6">
    <location>
        <begin position="312"/>
        <end position="330"/>
    </location>
</feature>